<dbReference type="EMBL" id="GBRH01168596">
    <property type="protein sequence ID" value="JAE29300.1"/>
    <property type="molecule type" value="Transcribed_RNA"/>
</dbReference>
<name>A0A0A9GWC8_ARUDO</name>
<evidence type="ECO:0008006" key="4">
    <source>
        <dbReference type="Google" id="ProtNLM"/>
    </source>
</evidence>
<keyword evidence="1" id="KW-0677">Repeat</keyword>
<evidence type="ECO:0000256" key="1">
    <source>
        <dbReference type="ARBA" id="ARBA00022737"/>
    </source>
</evidence>
<protein>
    <recommendedName>
        <fullName evidence="4">Pentacotripeptide-repeat region of PRORP domain-containing protein</fullName>
    </recommendedName>
</protein>
<dbReference type="AlphaFoldDB" id="A0A0A9GWC8"/>
<proteinExistence type="predicted"/>
<dbReference type="NCBIfam" id="TIGR00756">
    <property type="entry name" value="PPR"/>
    <property type="match status" value="1"/>
</dbReference>
<dbReference type="InterPro" id="IPR002885">
    <property type="entry name" value="PPR_rpt"/>
</dbReference>
<keyword evidence="2" id="KW-0809">Transit peptide</keyword>
<organism evidence="3">
    <name type="scientific">Arundo donax</name>
    <name type="common">Giant reed</name>
    <name type="synonym">Donax arundinaceus</name>
    <dbReference type="NCBI Taxonomy" id="35708"/>
    <lineage>
        <taxon>Eukaryota</taxon>
        <taxon>Viridiplantae</taxon>
        <taxon>Streptophyta</taxon>
        <taxon>Embryophyta</taxon>
        <taxon>Tracheophyta</taxon>
        <taxon>Spermatophyta</taxon>
        <taxon>Magnoliopsida</taxon>
        <taxon>Liliopsida</taxon>
        <taxon>Poales</taxon>
        <taxon>Poaceae</taxon>
        <taxon>PACMAD clade</taxon>
        <taxon>Arundinoideae</taxon>
        <taxon>Arundineae</taxon>
        <taxon>Arundo</taxon>
    </lineage>
</organism>
<reference evidence="3" key="2">
    <citation type="journal article" date="2015" name="Data Brief">
        <title>Shoot transcriptome of the giant reed, Arundo donax.</title>
        <authorList>
            <person name="Barrero R.A."/>
            <person name="Guerrero F.D."/>
            <person name="Moolhuijzen P."/>
            <person name="Goolsby J.A."/>
            <person name="Tidwell J."/>
            <person name="Bellgard S.E."/>
            <person name="Bellgard M.I."/>
        </authorList>
    </citation>
    <scope>NUCLEOTIDE SEQUENCE</scope>
    <source>
        <tissue evidence="3">Shoot tissue taken approximately 20 cm above the soil surface</tissue>
    </source>
</reference>
<sequence length="134" mass="15032">MSFPGPSPSSPAFLVRALWKLRRDPDAAVLALRYGDECGAVDGSKREGAGLPPLPAEAWHLAVWAAGKARRFDLAWAVVRRMRRRGVLTHRAMVILMERYAAANEVNKAIKTFDVMEKFRVEADQTVFYSLFVL</sequence>
<evidence type="ECO:0000313" key="3">
    <source>
        <dbReference type="EMBL" id="JAE29300.1"/>
    </source>
</evidence>
<evidence type="ECO:0000256" key="2">
    <source>
        <dbReference type="ARBA" id="ARBA00022946"/>
    </source>
</evidence>
<accession>A0A0A9GWC8</accession>
<dbReference type="Gene3D" id="1.25.40.10">
    <property type="entry name" value="Tetratricopeptide repeat domain"/>
    <property type="match status" value="1"/>
</dbReference>
<dbReference type="InterPro" id="IPR011990">
    <property type="entry name" value="TPR-like_helical_dom_sf"/>
</dbReference>
<reference evidence="3" key="1">
    <citation type="submission" date="2014-09" db="EMBL/GenBank/DDBJ databases">
        <authorList>
            <person name="Magalhaes I.L.F."/>
            <person name="Oliveira U."/>
            <person name="Santos F.R."/>
            <person name="Vidigal T.H.D.A."/>
            <person name="Brescovit A.D."/>
            <person name="Santos A.J."/>
        </authorList>
    </citation>
    <scope>NUCLEOTIDE SEQUENCE</scope>
    <source>
        <tissue evidence="3">Shoot tissue taken approximately 20 cm above the soil surface</tissue>
    </source>
</reference>